<evidence type="ECO:0000313" key="3">
    <source>
        <dbReference type="Proteomes" id="UP000006395"/>
    </source>
</evidence>
<dbReference type="KEGG" id="sih:SiH_0381"/>
<evidence type="ECO:0000256" key="1">
    <source>
        <dbReference type="ARBA" id="ARBA00022649"/>
    </source>
</evidence>
<protein>
    <recommendedName>
        <fullName evidence="4">Antitoxin</fullName>
    </recommendedName>
</protein>
<evidence type="ECO:0000313" key="2">
    <source>
        <dbReference type="EMBL" id="ADX81750.1"/>
    </source>
</evidence>
<reference evidence="2 3" key="1">
    <citation type="journal article" date="2011" name="J. Bacteriol.">
        <title>Genome analyses of icelandic strains of Sulfolobus islandicus, model organisms for genetic and virus-host interaction studies.</title>
        <authorList>
            <person name="Guo L."/>
            <person name="Brugger K."/>
            <person name="Liu C."/>
            <person name="Shah S.A."/>
            <person name="Zheng H."/>
            <person name="Zhu Y."/>
            <person name="Wang S."/>
            <person name="Lillestol R.K."/>
            <person name="Chen L."/>
            <person name="Frank J."/>
            <person name="Prangishvili D."/>
            <person name="Paulin L."/>
            <person name="She Q."/>
            <person name="Huang L."/>
            <person name="Garrett R.A."/>
        </authorList>
    </citation>
    <scope>NUCLEOTIDE SEQUENCE [LARGE SCALE GENOMIC DNA]</scope>
    <source>
        <strain evidence="2 3">HVE10/4</strain>
    </source>
</reference>
<keyword evidence="1" id="KW-1277">Toxin-antitoxin system</keyword>
<keyword evidence="3" id="KW-1185">Reference proteome</keyword>
<dbReference type="InterPro" id="IPR003847">
    <property type="entry name" value="Put_antitoxin"/>
</dbReference>
<dbReference type="Proteomes" id="UP000006395">
    <property type="component" value="Chromosome"/>
</dbReference>
<proteinExistence type="predicted"/>
<dbReference type="RefSeq" id="WP_014511966.1">
    <property type="nucleotide sequence ID" value="NC_017275.1"/>
</dbReference>
<sequence length="69" mass="7965">MAKTITISNKAYEALLKEKKEGESFSDVIIRLTSSGNKEKLIKFAGIWKDAKIDDVMKELEEMWSKWNV</sequence>
<gene>
    <name evidence="2" type="ordered locus">SiH_0381</name>
</gene>
<dbReference type="GeneID" id="15296851"/>
<dbReference type="Pfam" id="PF02697">
    <property type="entry name" value="VAPB_antitox"/>
    <property type="match status" value="1"/>
</dbReference>
<evidence type="ECO:0008006" key="4">
    <source>
        <dbReference type="Google" id="ProtNLM"/>
    </source>
</evidence>
<organism evidence="2 3">
    <name type="scientific">Saccharolobus islandicus (strain HVE10/4)</name>
    <name type="common">Sulfolobus islandicus</name>
    <dbReference type="NCBI Taxonomy" id="930943"/>
    <lineage>
        <taxon>Archaea</taxon>
        <taxon>Thermoproteota</taxon>
        <taxon>Thermoprotei</taxon>
        <taxon>Sulfolobales</taxon>
        <taxon>Sulfolobaceae</taxon>
        <taxon>Saccharolobus</taxon>
    </lineage>
</organism>
<accession>F0NN67</accession>
<name>F0NN67_SACI0</name>
<dbReference type="HOGENOM" id="CLU_170073_1_1_2"/>
<dbReference type="EMBL" id="CP002426">
    <property type="protein sequence ID" value="ADX81750.1"/>
    <property type="molecule type" value="Genomic_DNA"/>
</dbReference>
<dbReference type="NCBIfam" id="NF010249">
    <property type="entry name" value="PRK13696.1-1"/>
    <property type="match status" value="1"/>
</dbReference>
<dbReference type="AlphaFoldDB" id="F0NN67"/>